<proteinExistence type="predicted"/>
<evidence type="ECO:0000313" key="1">
    <source>
        <dbReference type="EMBL" id="TRW91261.1"/>
    </source>
</evidence>
<dbReference type="InterPro" id="IPR009599">
    <property type="entry name" value="DUF1207"/>
</dbReference>
<organism evidence="1 2">
    <name type="scientific">Candidatus Methylobacter oryzae</name>
    <dbReference type="NCBI Taxonomy" id="2497749"/>
    <lineage>
        <taxon>Bacteria</taxon>
        <taxon>Pseudomonadati</taxon>
        <taxon>Pseudomonadota</taxon>
        <taxon>Gammaproteobacteria</taxon>
        <taxon>Methylococcales</taxon>
        <taxon>Methylococcaceae</taxon>
        <taxon>Methylobacter</taxon>
    </lineage>
</organism>
<accession>A0ABY3C7G2</accession>
<dbReference type="EMBL" id="RYFG02000114">
    <property type="protein sequence ID" value="TRW91261.1"/>
    <property type="molecule type" value="Genomic_DNA"/>
</dbReference>
<sequence>MLLPAAIAHATTADDAYIAGYAAAALKHGLKIDKASLVVRNGAINLSGRNLNAGDRAKAAQLLAEIPGVNAVKISEDTDQQLIYGSSTSAQASAVQALPSNEPVILPTGLLPIGHLFKPLLADPRWTHFSAAYRNFQSKNFDGRDIASVSFGETIPIYRDNFGQSTVQWEAGLQGGVFSDFNLDAPSSDLVNTDFIAALYSSLRVDQFSAFGRIYHQSSHLGDEFLLRKIGTKFERVNLSYEGVDLKLSYEFPYGIRLYGGGAGLFDREPSALKIWSAQYGVEFRSPWRVELAKMRPIAAVDIKNHEENRWNYDVSARAGVEFESLQVLSRKLQLMAEYYNGYSPSGQFYKEKVEYFGLGAHYLF</sequence>
<dbReference type="Proteomes" id="UP000733744">
    <property type="component" value="Unassembled WGS sequence"/>
</dbReference>
<gene>
    <name evidence="1" type="ORF">EKO24_017670</name>
</gene>
<evidence type="ECO:0000313" key="2">
    <source>
        <dbReference type="Proteomes" id="UP000733744"/>
    </source>
</evidence>
<protein>
    <submittedName>
        <fullName evidence="1">DUF1207 domain-containing protein</fullName>
    </submittedName>
</protein>
<reference evidence="1 2" key="1">
    <citation type="journal article" date="2019" name="Antonie Van Leeuwenhoek">
        <title>Description of 'Ca. Methylobacter oryzae' KRF1, a novel species from the environmentally important Methylobacter clade 2.</title>
        <authorList>
            <person name="Khatri K."/>
            <person name="Mohite J.A."/>
            <person name="Pandit P.S."/>
            <person name="Bahulikar R."/>
            <person name="Rahalkar M.C."/>
        </authorList>
    </citation>
    <scope>NUCLEOTIDE SEQUENCE [LARGE SCALE GENOMIC DNA]</scope>
    <source>
        <strain evidence="1 2">KRF1</strain>
    </source>
</reference>
<name>A0ABY3C7G2_9GAMM</name>
<keyword evidence="2" id="KW-1185">Reference proteome</keyword>
<dbReference type="Pfam" id="PF06727">
    <property type="entry name" value="DUF1207"/>
    <property type="match status" value="1"/>
</dbReference>
<comment type="caution">
    <text evidence="1">The sequence shown here is derived from an EMBL/GenBank/DDBJ whole genome shotgun (WGS) entry which is preliminary data.</text>
</comment>